<gene>
    <name evidence="2" type="ORF">QWY31_04825</name>
</gene>
<dbReference type="PROSITE" id="PS50206">
    <property type="entry name" value="RHODANESE_3"/>
    <property type="match status" value="1"/>
</dbReference>
<dbReference type="PANTHER" id="PTHR43031:SF18">
    <property type="entry name" value="RHODANESE-RELATED SULFURTRANSFERASES"/>
    <property type="match status" value="1"/>
</dbReference>
<dbReference type="Pfam" id="PF00581">
    <property type="entry name" value="Rhodanese"/>
    <property type="match status" value="1"/>
</dbReference>
<reference evidence="2" key="1">
    <citation type="submission" date="2023-06" db="EMBL/GenBank/DDBJ databases">
        <title>Cytophagales bacterium Strain LB-30, isolated from soil.</title>
        <authorList>
            <person name="Liu B."/>
        </authorList>
    </citation>
    <scope>NUCLEOTIDE SEQUENCE</scope>
    <source>
        <strain evidence="2">LB-30</strain>
    </source>
</reference>
<proteinExistence type="predicted"/>
<dbReference type="Gene3D" id="3.40.250.10">
    <property type="entry name" value="Rhodanese-like domain"/>
    <property type="match status" value="1"/>
</dbReference>
<evidence type="ECO:0000313" key="2">
    <source>
        <dbReference type="EMBL" id="MDN4164812.1"/>
    </source>
</evidence>
<dbReference type="InterPro" id="IPR001763">
    <property type="entry name" value="Rhodanese-like_dom"/>
</dbReference>
<dbReference type="SMART" id="SM00450">
    <property type="entry name" value="RHOD"/>
    <property type="match status" value="1"/>
</dbReference>
<dbReference type="InterPro" id="IPR050229">
    <property type="entry name" value="GlpE_sulfurtransferase"/>
</dbReference>
<organism evidence="2 3">
    <name type="scientific">Shiella aurantiaca</name>
    <dbReference type="NCBI Taxonomy" id="3058365"/>
    <lineage>
        <taxon>Bacteria</taxon>
        <taxon>Pseudomonadati</taxon>
        <taxon>Bacteroidota</taxon>
        <taxon>Cytophagia</taxon>
        <taxon>Cytophagales</taxon>
        <taxon>Shiellaceae</taxon>
        <taxon>Shiella</taxon>
    </lineage>
</organism>
<name>A0ABT8F2X7_9BACT</name>
<evidence type="ECO:0000313" key="3">
    <source>
        <dbReference type="Proteomes" id="UP001168552"/>
    </source>
</evidence>
<feature type="domain" description="Rhodanese" evidence="1">
    <location>
        <begin position="25"/>
        <end position="111"/>
    </location>
</feature>
<keyword evidence="3" id="KW-1185">Reference proteome</keyword>
<dbReference type="SUPFAM" id="SSF52821">
    <property type="entry name" value="Rhodanese/Cell cycle control phosphatase"/>
    <property type="match status" value="1"/>
</dbReference>
<dbReference type="InterPro" id="IPR036873">
    <property type="entry name" value="Rhodanese-like_dom_sf"/>
</dbReference>
<evidence type="ECO:0000259" key="1">
    <source>
        <dbReference type="PROSITE" id="PS50206"/>
    </source>
</evidence>
<accession>A0ABT8F2X7</accession>
<dbReference type="RefSeq" id="WP_320003338.1">
    <property type="nucleotide sequence ID" value="NZ_JAUHJS010000002.1"/>
</dbReference>
<dbReference type="InterPro" id="IPR001307">
    <property type="entry name" value="Thiosulphate_STrfase_CS"/>
</dbReference>
<dbReference type="CDD" id="cd00158">
    <property type="entry name" value="RHOD"/>
    <property type="match status" value="1"/>
</dbReference>
<dbReference type="PANTHER" id="PTHR43031">
    <property type="entry name" value="FAD-DEPENDENT OXIDOREDUCTASE"/>
    <property type="match status" value="1"/>
</dbReference>
<dbReference type="PROSITE" id="PS00380">
    <property type="entry name" value="RHODANESE_1"/>
    <property type="match status" value="1"/>
</dbReference>
<dbReference type="Proteomes" id="UP001168552">
    <property type="component" value="Unassembled WGS sequence"/>
</dbReference>
<dbReference type="EMBL" id="JAUHJS010000002">
    <property type="protein sequence ID" value="MDN4164812.1"/>
    <property type="molecule type" value="Genomic_DNA"/>
</dbReference>
<protein>
    <submittedName>
        <fullName evidence="2">Rhodanese-like domain-containing protein</fullName>
    </submittedName>
</protein>
<sequence>MFGLFNGTKKYENIGSAEMQKIMGEDKNAIVLDVRTKDEFKSGHIPGAKNIDIFSPTFSTEIDMLDKTKTYLVYCRSGNRSGSACGAMASKGFDKLYNLSGGIGAWQGPVK</sequence>
<comment type="caution">
    <text evidence="2">The sequence shown here is derived from an EMBL/GenBank/DDBJ whole genome shotgun (WGS) entry which is preliminary data.</text>
</comment>